<dbReference type="Gramene" id="TraesWEE_scaffold_026147_01G000100.1">
    <property type="protein sequence ID" value="TraesWEE_scaffold_026147_01G000100.1"/>
    <property type="gene ID" value="TraesWEE_scaffold_026147_01G000100"/>
</dbReference>
<feature type="domain" description="Myb-like" evidence="3">
    <location>
        <begin position="107"/>
        <end position="153"/>
    </location>
</feature>
<dbReference type="STRING" id="4565.A0A077RXJ2"/>
<dbReference type="Gramene" id="TraesRN3B0100349600.1">
    <property type="protein sequence ID" value="TraesRN3B0100349600.1"/>
    <property type="gene ID" value="TraesRN3B0100349600"/>
</dbReference>
<dbReference type="SMR" id="A0A077RXJ2"/>
<dbReference type="Proteomes" id="UP000019116">
    <property type="component" value="Chromosome 3B"/>
</dbReference>
<dbReference type="Gramene" id="TraesKAR3B01G0104900.1">
    <property type="protein sequence ID" value="cds.TraesKAR3B01G0104900.1"/>
    <property type="gene ID" value="TraesKAR3B01G0104900"/>
</dbReference>
<dbReference type="PROSITE" id="PS51294">
    <property type="entry name" value="HTH_MYB"/>
    <property type="match status" value="2"/>
</dbReference>
<keyword evidence="2" id="KW-0238">DNA-binding</keyword>
<dbReference type="GO" id="GO:0000981">
    <property type="term" value="F:DNA-binding transcription factor activity, RNA polymerase II-specific"/>
    <property type="evidence" value="ECO:0000318"/>
    <property type="project" value="GO_Central"/>
</dbReference>
<dbReference type="Gramene" id="TraesCLE_scaffold_068416_01G000100.1">
    <property type="protein sequence ID" value="TraesCLE_scaffold_068416_01G000100.1"/>
    <property type="gene ID" value="TraesCLE_scaffold_068416_01G000100"/>
</dbReference>
<dbReference type="SMART" id="SM00717">
    <property type="entry name" value="SANT"/>
    <property type="match status" value="2"/>
</dbReference>
<dbReference type="PANTHER" id="PTHR45614">
    <property type="entry name" value="MYB PROTEIN-RELATED"/>
    <property type="match status" value="1"/>
</dbReference>
<dbReference type="Gramene" id="TraesARI3B03G01615700.1">
    <property type="protein sequence ID" value="TraesARI3B03G01615700.1"/>
    <property type="gene ID" value="TraesARI3B03G01615700"/>
</dbReference>
<feature type="domain" description="HTH myb-type" evidence="4">
    <location>
        <begin position="162"/>
        <end position="209"/>
    </location>
</feature>
<keyword evidence="1" id="KW-0677">Repeat</keyword>
<dbReference type="Gramene" id="TraesSYM3B03G01613920.1">
    <property type="protein sequence ID" value="TraesSYM3B03G01613920.1"/>
    <property type="gene ID" value="TraesSYM3B03G01613920"/>
</dbReference>
<dbReference type="OrthoDB" id="613759at2759"/>
<dbReference type="Gramene" id="TraesMAC3B03G01591230.1">
    <property type="protein sequence ID" value="TraesMAC3B03G01591230.1"/>
    <property type="gene ID" value="TraesMAC3B03G01591230"/>
</dbReference>
<dbReference type="PROSITE" id="PS50090">
    <property type="entry name" value="MYB_LIKE"/>
    <property type="match status" value="2"/>
</dbReference>
<dbReference type="SUPFAM" id="SSF46689">
    <property type="entry name" value="Homeodomain-like"/>
    <property type="match status" value="1"/>
</dbReference>
<dbReference type="InterPro" id="IPR009057">
    <property type="entry name" value="Homeodomain-like_sf"/>
</dbReference>
<evidence type="ECO:0000256" key="2">
    <source>
        <dbReference type="ARBA" id="ARBA00023125"/>
    </source>
</evidence>
<evidence type="ECO:0000313" key="5">
    <source>
        <dbReference type="EnsemblPlants" id="TraesCS3B02G150900.1"/>
    </source>
</evidence>
<feature type="domain" description="Myb-like" evidence="3">
    <location>
        <begin position="155"/>
        <end position="201"/>
    </location>
</feature>
<dbReference type="Gramene" id="TraesJUL3B03G01604430.1">
    <property type="protein sequence ID" value="TraesJUL3B03G01604430.1"/>
    <property type="gene ID" value="TraesJUL3B03G01604430"/>
</dbReference>
<reference evidence="5" key="2">
    <citation type="submission" date="2018-10" db="UniProtKB">
        <authorList>
            <consortium name="EnsemblPlants"/>
        </authorList>
    </citation>
    <scope>IDENTIFICATION</scope>
</reference>
<dbReference type="CDD" id="cd00167">
    <property type="entry name" value="SANT"/>
    <property type="match status" value="2"/>
</dbReference>
<dbReference type="AlphaFoldDB" id="A0A077RXJ2"/>
<dbReference type="EnsemblPlants" id="TraesCS3B02G150900.1">
    <property type="protein sequence ID" value="TraesCS3B02G150900.1"/>
    <property type="gene ID" value="TraesCS3B02G150900"/>
</dbReference>
<dbReference type="FunFam" id="1.10.10.60:FF:000010">
    <property type="entry name" value="Transcriptional activator Myb isoform A"/>
    <property type="match status" value="1"/>
</dbReference>
<name>A0A077RXJ2_WHEAT</name>
<organism evidence="5">
    <name type="scientific">Triticum aestivum</name>
    <name type="common">Wheat</name>
    <dbReference type="NCBI Taxonomy" id="4565"/>
    <lineage>
        <taxon>Eukaryota</taxon>
        <taxon>Viridiplantae</taxon>
        <taxon>Streptophyta</taxon>
        <taxon>Embryophyta</taxon>
        <taxon>Tracheophyta</taxon>
        <taxon>Spermatophyta</taxon>
        <taxon>Magnoliopsida</taxon>
        <taxon>Liliopsida</taxon>
        <taxon>Poales</taxon>
        <taxon>Poaceae</taxon>
        <taxon>BOP clade</taxon>
        <taxon>Pooideae</taxon>
        <taxon>Triticodae</taxon>
        <taxon>Triticeae</taxon>
        <taxon>Triticinae</taxon>
        <taxon>Triticum</taxon>
    </lineage>
</organism>
<dbReference type="InterPro" id="IPR050560">
    <property type="entry name" value="MYB_TF"/>
</dbReference>
<dbReference type="GO" id="GO:0000978">
    <property type="term" value="F:RNA polymerase II cis-regulatory region sequence-specific DNA binding"/>
    <property type="evidence" value="ECO:0000318"/>
    <property type="project" value="GO_Central"/>
</dbReference>
<dbReference type="Gramene" id="TraesLDM3B03G01591820.1">
    <property type="protein sequence ID" value="TraesLDM3B03G01591820.1"/>
    <property type="gene ID" value="TraesLDM3B03G01591820"/>
</dbReference>
<evidence type="ECO:0000313" key="6">
    <source>
        <dbReference type="Proteomes" id="UP000019116"/>
    </source>
</evidence>
<dbReference type="Gramene" id="TraesNOR3B03G01612550.1">
    <property type="protein sequence ID" value="TraesNOR3B03G01612550.1"/>
    <property type="gene ID" value="TraesNOR3B03G01612550"/>
</dbReference>
<dbReference type="Gramene" id="TraesPARA_EIv1.0_1012300.1">
    <property type="protein sequence ID" value="TraesPARA_EIv1.0_1012300.1.CDS"/>
    <property type="gene ID" value="TraesPARA_EIv1.0_1012300"/>
</dbReference>
<keyword evidence="6" id="KW-1185">Reference proteome</keyword>
<reference evidence="5" key="1">
    <citation type="submission" date="2018-08" db="EMBL/GenBank/DDBJ databases">
        <authorList>
            <person name="Rossello M."/>
        </authorList>
    </citation>
    <scope>NUCLEOTIDE SEQUENCE [LARGE SCALE GENOMIC DNA]</scope>
    <source>
        <strain evidence="5">cv. Chinese Spring</strain>
    </source>
</reference>
<dbReference type="Gramene" id="TraesCS3B03G0358800.1">
    <property type="protein sequence ID" value="TraesCS3B03G0358800.1.CDS"/>
    <property type="gene ID" value="TraesCS3B03G0358800"/>
</dbReference>
<proteinExistence type="predicted"/>
<protein>
    <submittedName>
        <fullName evidence="5">Uncharacterized protein</fullName>
    </submittedName>
</protein>
<evidence type="ECO:0000259" key="3">
    <source>
        <dbReference type="PROSITE" id="PS50090"/>
    </source>
</evidence>
<accession>A0A077RXJ2</accession>
<dbReference type="Gramene" id="TraesCS3B02G150900.1">
    <property type="protein sequence ID" value="TraesCS3B02G150900.1"/>
    <property type="gene ID" value="TraesCS3B02G150900"/>
</dbReference>
<dbReference type="Gramene" id="TraesLAC3B03G01533270.1">
    <property type="protein sequence ID" value="TraesLAC3B03G01533270.1"/>
    <property type="gene ID" value="TraesLAC3B03G01533270"/>
</dbReference>
<sequence length="384" mass="42471">MASPMDMLFNQEPAAAMTNEAEGRVEGYFPSSSHGFRHFQQVGTTPIGVPDMGSPISGFRMSPFTFDMPEGPLPVAGYGTGVVPVEIPAVWQKKHSLKNSRAMAPSKGAWTQEEDKLLKILVARDGNRRWEEISKHLPGRIGKQCRERWTNHLRSDLKNEAPWTEEEDRKLIEEHKTLGNSWSKIARRLFGRSENSIKNHWYATKRGLTSKRRFRKRRFSLLEEYIRSTIMGDKSTASPLQSSAPPLGLGSGGQVVPSASTMLAFSSLPGMGTYLHPGNAPGSSSQGATMNLSSLLPKLNTYGGEMHQRYDSSPSFPPNNMLHYGPPPTFQQMFSQCLQGQDACSNMNLFPLLKSLDLGGNYYCSETGRTSIGGIDDPDDINVV</sequence>
<dbReference type="PANTHER" id="PTHR45614:SF273">
    <property type="entry name" value="MYB DOMAIN PROTEIN 100-RELATED"/>
    <property type="match status" value="1"/>
</dbReference>
<dbReference type="Pfam" id="PF00249">
    <property type="entry name" value="Myb_DNA-binding"/>
    <property type="match status" value="2"/>
</dbReference>
<dbReference type="GO" id="GO:0006355">
    <property type="term" value="P:regulation of DNA-templated transcription"/>
    <property type="evidence" value="ECO:0000318"/>
    <property type="project" value="GO_Central"/>
</dbReference>
<dbReference type="Gene3D" id="1.10.10.60">
    <property type="entry name" value="Homeodomain-like"/>
    <property type="match status" value="2"/>
</dbReference>
<dbReference type="HOGENOM" id="CLU_056642_0_0_1"/>
<dbReference type="Gramene" id="TraesJAG3B03G01600530.1">
    <property type="protein sequence ID" value="TraesJAG3B03G01600530.1"/>
    <property type="gene ID" value="TraesJAG3B03G01600530"/>
</dbReference>
<evidence type="ECO:0000259" key="4">
    <source>
        <dbReference type="PROSITE" id="PS51294"/>
    </source>
</evidence>
<dbReference type="InterPro" id="IPR017930">
    <property type="entry name" value="Myb_dom"/>
</dbReference>
<dbReference type="Gramene" id="TraesCAD_scaffold_027610_01G000100.1">
    <property type="protein sequence ID" value="TraesCAD_scaffold_027610_01G000100.1"/>
    <property type="gene ID" value="TraesCAD_scaffold_027610_01G000100"/>
</dbReference>
<feature type="domain" description="HTH myb-type" evidence="4">
    <location>
        <begin position="107"/>
        <end position="157"/>
    </location>
</feature>
<dbReference type="InterPro" id="IPR001005">
    <property type="entry name" value="SANT/Myb"/>
</dbReference>
<dbReference type="GO" id="GO:0005634">
    <property type="term" value="C:nucleus"/>
    <property type="evidence" value="ECO:0000318"/>
    <property type="project" value="GO_Central"/>
</dbReference>
<dbReference type="Gramene" id="TraesROB_scaffold_026204_01G000100.1">
    <property type="protein sequence ID" value="TraesROB_scaffold_026204_01G000100.1"/>
    <property type="gene ID" value="TraesROB_scaffold_026204_01G000100"/>
</dbReference>
<dbReference type="Gramene" id="TraesSTA3B03G01583210.1">
    <property type="protein sequence ID" value="TraesSTA3B03G01583210.1"/>
    <property type="gene ID" value="TraesSTA3B03G01583210"/>
</dbReference>
<evidence type="ECO:0000256" key="1">
    <source>
        <dbReference type="ARBA" id="ARBA00022737"/>
    </source>
</evidence>